<evidence type="ECO:0000256" key="3">
    <source>
        <dbReference type="ARBA" id="ARBA00022989"/>
    </source>
</evidence>
<feature type="transmembrane region" description="Helical" evidence="5">
    <location>
        <begin position="239"/>
        <end position="262"/>
    </location>
</feature>
<sequence>MNPWVVFVVSAGVIIFAGRALSNASDELAERTGLGRAFIGSLLLAGATSLPEVAASGTAAFQGAGNLAMGNVFGSNIFNMLLLVIAQCFAARPILTNVSPTHVTTAAAGMLLSGIAALSMVVRQPYAFLGAGLDTWIIAATYIIIMRVLPGNEPEQQLEVAATAETPPTDRESSSSAAGAWLKFAVSAGAIIAAGWYMSSAADQIAVITGLGQTFIGGTLLAGATSLPELTVSIFTVRMGAYDLTVGNVLGSNIFNMLILLVSDLAQPGSVPLLSGGTTGQIVSALVGLILSGIVIVALTMPRREGRRFPWEMVAIGGAYLIGLRLIYLAG</sequence>
<dbReference type="InterPro" id="IPR004481">
    <property type="entry name" value="K/Na/Ca-exchanger"/>
</dbReference>
<keyword evidence="2 5" id="KW-0812">Transmembrane</keyword>
<dbReference type="Proteomes" id="UP001519289">
    <property type="component" value="Unassembled WGS sequence"/>
</dbReference>
<feature type="domain" description="Sodium/calcium exchanger membrane region" evidence="6">
    <location>
        <begin position="4"/>
        <end position="120"/>
    </location>
</feature>
<evidence type="ECO:0000313" key="7">
    <source>
        <dbReference type="EMBL" id="MBP2018150.1"/>
    </source>
</evidence>
<evidence type="ECO:0000259" key="6">
    <source>
        <dbReference type="Pfam" id="PF01699"/>
    </source>
</evidence>
<accession>A0ABS4JT57</accession>
<keyword evidence="8" id="KW-1185">Reference proteome</keyword>
<gene>
    <name evidence="7" type="ORF">J2Z79_001549</name>
</gene>
<feature type="transmembrane region" description="Helical" evidence="5">
    <location>
        <begin position="205"/>
        <end position="227"/>
    </location>
</feature>
<dbReference type="Pfam" id="PF01699">
    <property type="entry name" value="Na_Ca_ex"/>
    <property type="match status" value="2"/>
</dbReference>
<feature type="transmembrane region" description="Helical" evidence="5">
    <location>
        <begin position="282"/>
        <end position="301"/>
    </location>
</feature>
<dbReference type="PANTHER" id="PTHR10846">
    <property type="entry name" value="SODIUM/POTASSIUM/CALCIUM EXCHANGER"/>
    <property type="match status" value="1"/>
</dbReference>
<protein>
    <submittedName>
        <fullName evidence="7">Cation:H+ antiporter</fullName>
    </submittedName>
</protein>
<evidence type="ECO:0000256" key="1">
    <source>
        <dbReference type="ARBA" id="ARBA00004141"/>
    </source>
</evidence>
<organism evidence="7 8">
    <name type="scientific">Symbiobacterium terraclitae</name>
    <dbReference type="NCBI Taxonomy" id="557451"/>
    <lineage>
        <taxon>Bacteria</taxon>
        <taxon>Bacillati</taxon>
        <taxon>Bacillota</taxon>
        <taxon>Clostridia</taxon>
        <taxon>Eubacteriales</taxon>
        <taxon>Symbiobacteriaceae</taxon>
        <taxon>Symbiobacterium</taxon>
    </lineage>
</organism>
<dbReference type="EMBL" id="JAGGLG010000010">
    <property type="protein sequence ID" value="MBP2018150.1"/>
    <property type="molecule type" value="Genomic_DNA"/>
</dbReference>
<comment type="subcellular location">
    <subcellularLocation>
        <location evidence="1">Membrane</location>
        <topology evidence="1">Multi-pass membrane protein</topology>
    </subcellularLocation>
</comment>
<evidence type="ECO:0000256" key="5">
    <source>
        <dbReference type="SAM" id="Phobius"/>
    </source>
</evidence>
<keyword evidence="4 5" id="KW-0472">Membrane</keyword>
<name>A0ABS4JT57_9FIRM</name>
<dbReference type="InterPro" id="IPR044880">
    <property type="entry name" value="NCX_ion-bd_dom_sf"/>
</dbReference>
<feature type="transmembrane region" description="Helical" evidence="5">
    <location>
        <begin position="128"/>
        <end position="149"/>
    </location>
</feature>
<evidence type="ECO:0000256" key="4">
    <source>
        <dbReference type="ARBA" id="ARBA00023136"/>
    </source>
</evidence>
<feature type="transmembrane region" description="Helical" evidence="5">
    <location>
        <begin position="313"/>
        <end position="330"/>
    </location>
</feature>
<feature type="transmembrane region" description="Helical" evidence="5">
    <location>
        <begin position="103"/>
        <end position="122"/>
    </location>
</feature>
<evidence type="ECO:0000256" key="2">
    <source>
        <dbReference type="ARBA" id="ARBA00022692"/>
    </source>
</evidence>
<dbReference type="RefSeq" id="WP_209466287.1">
    <property type="nucleotide sequence ID" value="NZ_JAGGLG010000010.1"/>
</dbReference>
<reference evidence="7 8" key="1">
    <citation type="submission" date="2021-03" db="EMBL/GenBank/DDBJ databases">
        <title>Genomic Encyclopedia of Type Strains, Phase IV (KMG-IV): sequencing the most valuable type-strain genomes for metagenomic binning, comparative biology and taxonomic classification.</title>
        <authorList>
            <person name="Goeker M."/>
        </authorList>
    </citation>
    <scope>NUCLEOTIDE SEQUENCE [LARGE SCALE GENOMIC DNA]</scope>
    <source>
        <strain evidence="7 8">DSM 27138</strain>
    </source>
</reference>
<evidence type="ECO:0000313" key="8">
    <source>
        <dbReference type="Proteomes" id="UP001519289"/>
    </source>
</evidence>
<dbReference type="PANTHER" id="PTHR10846:SF8">
    <property type="entry name" value="INNER MEMBRANE PROTEIN YRBG"/>
    <property type="match status" value="1"/>
</dbReference>
<keyword evidence="3 5" id="KW-1133">Transmembrane helix</keyword>
<feature type="domain" description="Sodium/calcium exchanger membrane region" evidence="6">
    <location>
        <begin position="181"/>
        <end position="324"/>
    </location>
</feature>
<proteinExistence type="predicted"/>
<comment type="caution">
    <text evidence="7">The sequence shown here is derived from an EMBL/GenBank/DDBJ whole genome shotgun (WGS) entry which is preliminary data.</text>
</comment>
<dbReference type="Gene3D" id="1.20.1420.30">
    <property type="entry name" value="NCX, central ion-binding region"/>
    <property type="match status" value="2"/>
</dbReference>
<feature type="transmembrane region" description="Helical" evidence="5">
    <location>
        <begin position="72"/>
        <end position="91"/>
    </location>
</feature>
<dbReference type="InterPro" id="IPR004837">
    <property type="entry name" value="NaCa_Exmemb"/>
</dbReference>